<feature type="transmembrane region" description="Helical" evidence="5">
    <location>
        <begin position="217"/>
        <end position="236"/>
    </location>
</feature>
<name>A0A6L3ZEM3_9FLAO</name>
<evidence type="ECO:0000256" key="3">
    <source>
        <dbReference type="ARBA" id="ARBA00022989"/>
    </source>
</evidence>
<proteinExistence type="predicted"/>
<dbReference type="Proteomes" id="UP000484164">
    <property type="component" value="Unassembled WGS sequence"/>
</dbReference>
<evidence type="ECO:0000256" key="1">
    <source>
        <dbReference type="ARBA" id="ARBA00004141"/>
    </source>
</evidence>
<feature type="transmembrane region" description="Helical" evidence="5">
    <location>
        <begin position="49"/>
        <end position="66"/>
    </location>
</feature>
<evidence type="ECO:0000259" key="6">
    <source>
        <dbReference type="Pfam" id="PF04932"/>
    </source>
</evidence>
<protein>
    <submittedName>
        <fullName evidence="7">O-antigen ligase family protein</fullName>
    </submittedName>
</protein>
<evidence type="ECO:0000256" key="4">
    <source>
        <dbReference type="ARBA" id="ARBA00023136"/>
    </source>
</evidence>
<dbReference type="RefSeq" id="WP_151693558.1">
    <property type="nucleotide sequence ID" value="NZ_BMGX01000001.1"/>
</dbReference>
<dbReference type="InterPro" id="IPR007016">
    <property type="entry name" value="O-antigen_ligase-rel_domated"/>
</dbReference>
<sequence>MKKALEILCGLMLVVFPIWGPGASFFMILSGLLSVYILIQNRSAFDWKLWMPFVAYIAIYAFGILWSDNVDLGIAAVRVRLGMIVLPLIAMAAVHVGISRRGLWSATALGFLVSMVFMGVDVVSHVLDGESFRDSIDGSQLCLPYAHRAYFMNYLMVVLLGWLFVYKEMPKWYSWLFYSFVIAVFWTLQGRMNIVAMMGVYALALLYAILKKQNRVLFGSVVGIAIPLLMLITNAVPNRFNPDGIESELALPEDDAAPTSVARTYVWLSGIEVYKRNPILGVGSGDMHQELNAYFEETGYTFGLERNYNTHNDYIQTLMTLGPIGLLLLLLLFVRPLWKAWKSVDMLLVLWLLYFGVVMMSESYFDRFAGVFLFASVTSFLWATTKRA</sequence>
<keyword evidence="4 5" id="KW-0472">Membrane</keyword>
<feature type="transmembrane region" description="Helical" evidence="5">
    <location>
        <begin position="172"/>
        <end position="188"/>
    </location>
</feature>
<evidence type="ECO:0000256" key="2">
    <source>
        <dbReference type="ARBA" id="ARBA00022692"/>
    </source>
</evidence>
<dbReference type="InterPro" id="IPR051533">
    <property type="entry name" value="WaaL-like"/>
</dbReference>
<dbReference type="AlphaFoldDB" id="A0A6L3ZEM3"/>
<keyword evidence="3 5" id="KW-1133">Transmembrane helix</keyword>
<dbReference type="PANTHER" id="PTHR37422:SF13">
    <property type="entry name" value="LIPOPOLYSACCHARIDE BIOSYNTHESIS PROTEIN PA4999-RELATED"/>
    <property type="match status" value="1"/>
</dbReference>
<dbReference type="OrthoDB" id="1631746at2"/>
<evidence type="ECO:0000313" key="8">
    <source>
        <dbReference type="Proteomes" id="UP000484164"/>
    </source>
</evidence>
<feature type="transmembrane region" description="Helical" evidence="5">
    <location>
        <begin position="314"/>
        <end position="334"/>
    </location>
</feature>
<dbReference type="GO" id="GO:0016020">
    <property type="term" value="C:membrane"/>
    <property type="evidence" value="ECO:0007669"/>
    <property type="project" value="UniProtKB-SubCell"/>
</dbReference>
<evidence type="ECO:0000313" key="7">
    <source>
        <dbReference type="EMBL" id="KAB2816130.1"/>
    </source>
</evidence>
<keyword evidence="2 5" id="KW-0812">Transmembrane</keyword>
<feature type="transmembrane region" description="Helical" evidence="5">
    <location>
        <begin position="106"/>
        <end position="127"/>
    </location>
</feature>
<keyword evidence="8" id="KW-1185">Reference proteome</keyword>
<gene>
    <name evidence="7" type="ORF">F8C82_10605</name>
</gene>
<dbReference type="PANTHER" id="PTHR37422">
    <property type="entry name" value="TEICHURONIC ACID BIOSYNTHESIS PROTEIN TUAE"/>
    <property type="match status" value="1"/>
</dbReference>
<feature type="transmembrane region" description="Helical" evidence="5">
    <location>
        <begin position="194"/>
        <end position="210"/>
    </location>
</feature>
<comment type="subcellular location">
    <subcellularLocation>
        <location evidence="1">Membrane</location>
        <topology evidence="1">Multi-pass membrane protein</topology>
    </subcellularLocation>
</comment>
<feature type="transmembrane region" description="Helical" evidence="5">
    <location>
        <begin position="368"/>
        <end position="385"/>
    </location>
</feature>
<feature type="domain" description="O-antigen ligase-related" evidence="6">
    <location>
        <begin position="181"/>
        <end position="330"/>
    </location>
</feature>
<comment type="caution">
    <text evidence="7">The sequence shown here is derived from an EMBL/GenBank/DDBJ whole genome shotgun (WGS) entry which is preliminary data.</text>
</comment>
<feature type="transmembrane region" description="Helical" evidence="5">
    <location>
        <begin position="147"/>
        <end position="165"/>
    </location>
</feature>
<dbReference type="EMBL" id="WBVQ01000002">
    <property type="protein sequence ID" value="KAB2816130.1"/>
    <property type="molecule type" value="Genomic_DNA"/>
</dbReference>
<accession>A0A6L3ZEM3</accession>
<feature type="transmembrane region" description="Helical" evidence="5">
    <location>
        <begin position="346"/>
        <end position="362"/>
    </location>
</feature>
<keyword evidence="7" id="KW-0436">Ligase</keyword>
<feature type="transmembrane region" description="Helical" evidence="5">
    <location>
        <begin position="12"/>
        <end position="37"/>
    </location>
</feature>
<reference evidence="7 8" key="1">
    <citation type="submission" date="2019-10" db="EMBL/GenBank/DDBJ databases">
        <title>Genome sequence of Phaeocystidibacter marisrubri JCM30614 (type strain).</title>
        <authorList>
            <person name="Bowman J.P."/>
        </authorList>
    </citation>
    <scope>NUCLEOTIDE SEQUENCE [LARGE SCALE GENOMIC DNA]</scope>
    <source>
        <strain evidence="7 8">JCM 30614</strain>
    </source>
</reference>
<organism evidence="7 8">
    <name type="scientific">Phaeocystidibacter marisrubri</name>
    <dbReference type="NCBI Taxonomy" id="1577780"/>
    <lineage>
        <taxon>Bacteria</taxon>
        <taxon>Pseudomonadati</taxon>
        <taxon>Bacteroidota</taxon>
        <taxon>Flavobacteriia</taxon>
        <taxon>Flavobacteriales</taxon>
        <taxon>Phaeocystidibacteraceae</taxon>
        <taxon>Phaeocystidibacter</taxon>
    </lineage>
</organism>
<evidence type="ECO:0000256" key="5">
    <source>
        <dbReference type="SAM" id="Phobius"/>
    </source>
</evidence>
<dbReference type="GO" id="GO:0016874">
    <property type="term" value="F:ligase activity"/>
    <property type="evidence" value="ECO:0007669"/>
    <property type="project" value="UniProtKB-KW"/>
</dbReference>
<feature type="transmembrane region" description="Helical" evidence="5">
    <location>
        <begin position="72"/>
        <end position="94"/>
    </location>
</feature>
<dbReference type="Pfam" id="PF04932">
    <property type="entry name" value="Wzy_C"/>
    <property type="match status" value="1"/>
</dbReference>